<reference evidence="1 2" key="1">
    <citation type="journal article" date="2007" name="J. Bacteriol.">
        <title>The complete genome sequence of Roseobacter denitrificans reveals a mixotrophic rather than photosynthetic metabolism.</title>
        <authorList>
            <person name="Swingley W.D."/>
            <person name="Sadekar S."/>
            <person name="Mastrian S.D."/>
            <person name="Matthies H.J."/>
            <person name="Hao J."/>
            <person name="Ramos H."/>
            <person name="Acharya C.R."/>
            <person name="Conrad A.L."/>
            <person name="Taylor H.L."/>
            <person name="Dejesa L.C."/>
            <person name="Shah M.K."/>
            <person name="O'huallachain M.E."/>
            <person name="Lince M.T."/>
            <person name="Blankenship R.E."/>
            <person name="Beatty J.T."/>
            <person name="Touchman J.W."/>
        </authorList>
    </citation>
    <scope>NUCLEOTIDE SEQUENCE [LARGE SCALE GENOMIC DNA]</scope>
    <source>
        <strain evidence="2">ATCC 33942 / OCh 114</strain>
    </source>
</reference>
<proteinExistence type="predicted"/>
<evidence type="ECO:0000313" key="2">
    <source>
        <dbReference type="Proteomes" id="UP000007029"/>
    </source>
</evidence>
<dbReference type="Proteomes" id="UP000007029">
    <property type="component" value="Chromosome"/>
</dbReference>
<dbReference type="EMBL" id="CP000362">
    <property type="protein sequence ID" value="ABG33054.1"/>
    <property type="molecule type" value="Genomic_DNA"/>
</dbReference>
<dbReference type="AlphaFoldDB" id="Q162N9"/>
<dbReference type="KEGG" id="rde:RD1_3574"/>
<name>Q162N9_ROSDO</name>
<dbReference type="RefSeq" id="WP_011569667.1">
    <property type="nucleotide sequence ID" value="NC_008209.1"/>
</dbReference>
<gene>
    <name evidence="1" type="ordered locus">RD1_3574</name>
</gene>
<keyword evidence="2" id="KW-1185">Reference proteome</keyword>
<dbReference type="STRING" id="375451.RD1_3574"/>
<sequence>MASPLEWGHGPEVRFPVGVNTLALSMFQALSDGWPAANPLRSVTTFYASPYEGKATKALTAANADDPQQMAALLSTDLCTLVGEGVILPNVLCGAMLEAIQRQGAG</sequence>
<protein>
    <submittedName>
        <fullName evidence="1">ABC transporter, periplasmic substra</fullName>
    </submittedName>
</protein>
<evidence type="ECO:0000313" key="1">
    <source>
        <dbReference type="EMBL" id="ABG33054.1"/>
    </source>
</evidence>
<dbReference type="eggNOG" id="COG1653">
    <property type="taxonomic scope" value="Bacteria"/>
</dbReference>
<accession>Q162N9</accession>
<dbReference type="HOGENOM" id="CLU_2221238_0_0_5"/>
<organism evidence="1 2">
    <name type="scientific">Roseobacter denitrificans (strain ATCC 33942 / OCh 114)</name>
    <name type="common">Erythrobacter sp. (strain OCh 114)</name>
    <name type="synonym">Roseobacter denitrificans</name>
    <dbReference type="NCBI Taxonomy" id="375451"/>
    <lineage>
        <taxon>Bacteria</taxon>
        <taxon>Pseudomonadati</taxon>
        <taxon>Pseudomonadota</taxon>
        <taxon>Alphaproteobacteria</taxon>
        <taxon>Rhodobacterales</taxon>
        <taxon>Roseobacteraceae</taxon>
        <taxon>Roseobacter</taxon>
    </lineage>
</organism>